<proteinExistence type="predicted"/>
<keyword evidence="4" id="KW-1185">Reference proteome</keyword>
<gene>
    <name evidence="3" type="ORF">QUW25_01535</name>
</gene>
<evidence type="ECO:0000313" key="4">
    <source>
        <dbReference type="Proteomes" id="UP001529256"/>
    </source>
</evidence>
<evidence type="ECO:0000259" key="2">
    <source>
        <dbReference type="SMART" id="SM00858"/>
    </source>
</evidence>
<feature type="signal peptide" evidence="1">
    <location>
        <begin position="1"/>
        <end position="20"/>
    </location>
</feature>
<feature type="chain" id="PRO_5045526878" evidence="1">
    <location>
        <begin position="21"/>
        <end position="235"/>
    </location>
</feature>
<accession>A0ABT7V1A4</accession>
<organism evidence="3 4">
    <name type="scientific">Thermophilibacter provencensis</name>
    <dbReference type="NCBI Taxonomy" id="1852386"/>
    <lineage>
        <taxon>Bacteria</taxon>
        <taxon>Bacillati</taxon>
        <taxon>Actinomycetota</taxon>
        <taxon>Coriobacteriia</taxon>
        <taxon>Coriobacteriales</taxon>
        <taxon>Atopobiaceae</taxon>
        <taxon>Thermophilibacter</taxon>
    </lineage>
</organism>
<dbReference type="PROSITE" id="PS51257">
    <property type="entry name" value="PROKAR_LIPOPROTEIN"/>
    <property type="match status" value="1"/>
</dbReference>
<dbReference type="Pfam" id="PF08666">
    <property type="entry name" value="SAF"/>
    <property type="match status" value="1"/>
</dbReference>
<protein>
    <submittedName>
        <fullName evidence="3">SAF domain-containing protein</fullName>
    </submittedName>
</protein>
<reference evidence="3" key="2">
    <citation type="submission" date="2023-06" db="EMBL/GenBank/DDBJ databases">
        <authorList>
            <person name="Zeman M."/>
            <person name="Kubasova T."/>
            <person name="Jahodarova E."/>
            <person name="Nykrynova M."/>
            <person name="Rychlik I."/>
        </authorList>
    </citation>
    <scope>NUCLEOTIDE SEQUENCE</scope>
    <source>
        <strain evidence="3">153_Feed</strain>
    </source>
</reference>
<dbReference type="InterPro" id="IPR013974">
    <property type="entry name" value="SAF"/>
</dbReference>
<dbReference type="CDD" id="cd11614">
    <property type="entry name" value="SAF_CpaB_FlgA_like"/>
    <property type="match status" value="1"/>
</dbReference>
<sequence length="235" mass="23993">MRRRFRLVLSGSCAVLAAMACLLYGEHTREEAERARAEALERYGGEVVSLVVATETIEAGGVIDRSNVAERDWVSDLAPADAVTGIDTVLGDEVSVPVSAGVPLTALNFRDAEDAVEVPADRMALSVPVSDDMGIASSMEVGATLAAYEVSDMGVRLLADDLQVLASPQGSGGPLSSGSVTVAVAPADVAQVLAASGEGSLRLALPGEGALELTQEVPVTPTEVTASETGEAEGA</sequence>
<dbReference type="Proteomes" id="UP001529256">
    <property type="component" value="Unassembled WGS sequence"/>
</dbReference>
<dbReference type="RefSeq" id="WP_289510473.1">
    <property type="nucleotide sequence ID" value="NZ_JAUDEA010000001.1"/>
</dbReference>
<dbReference type="EMBL" id="JAUDEA010000001">
    <property type="protein sequence ID" value="MDM8270373.1"/>
    <property type="molecule type" value="Genomic_DNA"/>
</dbReference>
<comment type="caution">
    <text evidence="3">The sequence shown here is derived from an EMBL/GenBank/DDBJ whole genome shotgun (WGS) entry which is preliminary data.</text>
</comment>
<feature type="domain" description="SAF" evidence="2">
    <location>
        <begin position="48"/>
        <end position="110"/>
    </location>
</feature>
<dbReference type="SMART" id="SM00858">
    <property type="entry name" value="SAF"/>
    <property type="match status" value="1"/>
</dbReference>
<reference evidence="3" key="1">
    <citation type="submission" date="2023-06" db="EMBL/GenBank/DDBJ databases">
        <title>Identification and characterization of horizontal gene transfer across gut microbiota members of farm animals based on homology search.</title>
        <authorList>
            <person name="Schwarzerova J."/>
            <person name="Nykrynova M."/>
            <person name="Jureckova K."/>
            <person name="Cejkova D."/>
            <person name="Rychlik I."/>
        </authorList>
    </citation>
    <scope>NUCLEOTIDE SEQUENCE</scope>
    <source>
        <strain evidence="3">153_Feed</strain>
    </source>
</reference>
<name>A0ABT7V1A4_9ACTN</name>
<evidence type="ECO:0000313" key="3">
    <source>
        <dbReference type="EMBL" id="MDM8270373.1"/>
    </source>
</evidence>
<evidence type="ECO:0000256" key="1">
    <source>
        <dbReference type="SAM" id="SignalP"/>
    </source>
</evidence>
<keyword evidence="1" id="KW-0732">Signal</keyword>